<dbReference type="EMBL" id="OB660793">
    <property type="protein sequence ID" value="CAD7226282.1"/>
    <property type="molecule type" value="Genomic_DNA"/>
</dbReference>
<dbReference type="AlphaFoldDB" id="A0A7R8W8D5"/>
<dbReference type="InterPro" id="IPR036465">
    <property type="entry name" value="vWFA_dom_sf"/>
</dbReference>
<dbReference type="InterPro" id="IPR002035">
    <property type="entry name" value="VWF_A"/>
</dbReference>
<dbReference type="GO" id="GO:0032991">
    <property type="term" value="C:protein-containing complex"/>
    <property type="evidence" value="ECO:0007669"/>
    <property type="project" value="UniProtKB-ARBA"/>
</dbReference>
<organism evidence="1">
    <name type="scientific">Cyprideis torosa</name>
    <dbReference type="NCBI Taxonomy" id="163714"/>
    <lineage>
        <taxon>Eukaryota</taxon>
        <taxon>Metazoa</taxon>
        <taxon>Ecdysozoa</taxon>
        <taxon>Arthropoda</taxon>
        <taxon>Crustacea</taxon>
        <taxon>Oligostraca</taxon>
        <taxon>Ostracoda</taxon>
        <taxon>Podocopa</taxon>
        <taxon>Podocopida</taxon>
        <taxon>Cytherocopina</taxon>
        <taxon>Cytheroidea</taxon>
        <taxon>Cytherideidae</taxon>
        <taxon>Cyprideis</taxon>
    </lineage>
</organism>
<dbReference type="SUPFAM" id="SSF53300">
    <property type="entry name" value="vWA-like"/>
    <property type="match status" value="1"/>
</dbReference>
<accession>A0A7R8W8D5</accession>
<dbReference type="Pfam" id="PF00092">
    <property type="entry name" value="VWA"/>
    <property type="match status" value="1"/>
</dbReference>
<evidence type="ECO:0000313" key="1">
    <source>
        <dbReference type="EMBL" id="CAD7226282.1"/>
    </source>
</evidence>
<dbReference type="Pfam" id="PF12034">
    <property type="entry name" value="YfbK_C"/>
    <property type="match status" value="1"/>
</dbReference>
<sequence>MGVEPPPPIPPPVIMEIDHDGLEIDKNLRKEDRISIVVYAGAAGIVLPSTSGNEKTTILEALNNLSAGGSTAGAQGIELAYQIAQENFIKNGNNRVILATDGDFNVGISDVNSLQELIEEKRKTGIFLTCLGFGMGNYKDNRLETLSDKGNGNYAYIDNLQEANKFLVKEFSGTLYTIAKDVKIQIEFNPQWVQAYRLIGYENRLLRPEDFRNDSIDAGEIGAGHTVTAIYEIIPTHVKSPYFSNESTELKYQTPAPKSGHSEELATIKFRYKKPDEDTGIEFQEVVKNDVLTDNQLSTDYYFATGVAWFGLKLRDSEYISNKNTTDILEWSKKGLGADEEGYRHEFIRLVDLVE</sequence>
<reference evidence="1" key="1">
    <citation type="submission" date="2020-11" db="EMBL/GenBank/DDBJ databases">
        <authorList>
            <person name="Tran Van P."/>
        </authorList>
    </citation>
    <scope>NUCLEOTIDE SEQUENCE</scope>
</reference>
<dbReference type="InterPro" id="IPR021908">
    <property type="entry name" value="YfbK_C"/>
</dbReference>
<protein>
    <submittedName>
        <fullName evidence="1">Uncharacterized protein</fullName>
    </submittedName>
</protein>
<dbReference type="Gene3D" id="3.40.50.410">
    <property type="entry name" value="von Willebrand factor, type A domain"/>
    <property type="match status" value="1"/>
</dbReference>
<dbReference type="OrthoDB" id="299997at2759"/>
<gene>
    <name evidence="1" type="ORF">CTOB1V02_LOCUS4205</name>
</gene>
<dbReference type="CDD" id="cd01465">
    <property type="entry name" value="vWA_subgroup"/>
    <property type="match status" value="1"/>
</dbReference>
<dbReference type="PROSITE" id="PS50234">
    <property type="entry name" value="VWFA"/>
    <property type="match status" value="1"/>
</dbReference>
<name>A0A7R8W8D5_9CRUS</name>
<proteinExistence type="predicted"/>